<reference evidence="4" key="1">
    <citation type="submission" date="2025-08" db="UniProtKB">
        <authorList>
            <consortium name="RefSeq"/>
        </authorList>
    </citation>
    <scope>IDENTIFICATION</scope>
    <source>
        <tissue evidence="4">Silk gland</tissue>
    </source>
</reference>
<feature type="signal peptide" evidence="2">
    <location>
        <begin position="1"/>
        <end position="17"/>
    </location>
</feature>
<feature type="region of interest" description="Disordered" evidence="1">
    <location>
        <begin position="26"/>
        <end position="59"/>
    </location>
</feature>
<evidence type="ECO:0000313" key="3">
    <source>
        <dbReference type="Proteomes" id="UP000504629"/>
    </source>
</evidence>
<keyword evidence="3" id="KW-1185">Reference proteome</keyword>
<keyword evidence="2" id="KW-0732">Signal</keyword>
<gene>
    <name evidence="4" type="primary">LOC114240487</name>
</gene>
<organism evidence="3 4">
    <name type="scientific">Bombyx mandarina</name>
    <name type="common">Wild silk moth</name>
    <name type="synonym">Wild silkworm</name>
    <dbReference type="NCBI Taxonomy" id="7092"/>
    <lineage>
        <taxon>Eukaryota</taxon>
        <taxon>Metazoa</taxon>
        <taxon>Ecdysozoa</taxon>
        <taxon>Arthropoda</taxon>
        <taxon>Hexapoda</taxon>
        <taxon>Insecta</taxon>
        <taxon>Pterygota</taxon>
        <taxon>Neoptera</taxon>
        <taxon>Endopterygota</taxon>
        <taxon>Lepidoptera</taxon>
        <taxon>Glossata</taxon>
        <taxon>Ditrysia</taxon>
        <taxon>Bombycoidea</taxon>
        <taxon>Bombycidae</taxon>
        <taxon>Bombycinae</taxon>
        <taxon>Bombyx</taxon>
    </lineage>
</organism>
<feature type="compositionally biased region" description="Acidic residues" evidence="1">
    <location>
        <begin position="33"/>
        <end position="45"/>
    </location>
</feature>
<feature type="region of interest" description="Disordered" evidence="1">
    <location>
        <begin position="144"/>
        <end position="200"/>
    </location>
</feature>
<evidence type="ECO:0000256" key="2">
    <source>
        <dbReference type="SAM" id="SignalP"/>
    </source>
</evidence>
<evidence type="ECO:0000256" key="1">
    <source>
        <dbReference type="SAM" id="MobiDB-lite"/>
    </source>
</evidence>
<dbReference type="RefSeq" id="XP_028026853.1">
    <property type="nucleotide sequence ID" value="XM_028171052.1"/>
</dbReference>
<name>A0A6J2JC10_BOMMA</name>
<sequence length="493" mass="57042">MALALVLVLAWSAVVSAARFSDYSGAKMPQYETGDEGSDDAEPLLEDYHGHSPDASSPLDYKYEEDIKYGKTESLEREAEVETWKKSKGRRRVVIDSQDTHDTEFDNELEADFGHRRPNQNYFQRNPKTKSWNYREDNIAALRKSMRHGRSKNIREPDNNNEDNYVEKKEFRRNKNKEFDDDDDDERYKESTKRVVRRKPRDRVPVRHFNVDLNGDLVPDRRVKNEELDYANVNEERRRRPTLIHSQEDRYRPSIDDEDLRLRKKQNKKIFDEDGDYYDMKRVENIKSKLPILLQRTSATTFVSTPSSANVIDVLWTYRRAESPSSSSTSHLPPSETTTRSSTAAPTTTLTLNMTKSNNSSQELSVAEKSRLSILKKAQRKESIKIGSSTKKPPVLLQVTVKIPTVVMVEPPSSEVILPRAREFSEDTPERLNRAKHLMRKKLIARAKNIQDLTDNWDEVVCDYIDVALLDCAPNTCINILFTILPPLVLFLF</sequence>
<dbReference type="OrthoDB" id="7442477at2759"/>
<evidence type="ECO:0000313" key="4">
    <source>
        <dbReference type="RefSeq" id="XP_028026853.1"/>
    </source>
</evidence>
<dbReference type="Proteomes" id="UP000504629">
    <property type="component" value="Unplaced"/>
</dbReference>
<accession>A0A6J2JC10</accession>
<proteinExistence type="predicted"/>
<dbReference type="GeneID" id="114240487"/>
<dbReference type="KEGG" id="bman:114240487"/>
<protein>
    <submittedName>
        <fullName evidence="4">Uncharacterized protein LOC114240487</fullName>
    </submittedName>
</protein>
<dbReference type="AlphaFoldDB" id="A0A6J2JC10"/>
<feature type="region of interest" description="Disordered" evidence="1">
    <location>
        <begin position="323"/>
        <end position="347"/>
    </location>
</feature>
<feature type="chain" id="PRO_5027118498" evidence="2">
    <location>
        <begin position="18"/>
        <end position="493"/>
    </location>
</feature>